<accession>A0A7W7ZP55</accession>
<gene>
    <name evidence="1" type="ORF">HDF15_001922</name>
</gene>
<organism evidence="1 2">
    <name type="scientific">Granulicella mallensis</name>
    <dbReference type="NCBI Taxonomy" id="940614"/>
    <lineage>
        <taxon>Bacteria</taxon>
        <taxon>Pseudomonadati</taxon>
        <taxon>Acidobacteriota</taxon>
        <taxon>Terriglobia</taxon>
        <taxon>Terriglobales</taxon>
        <taxon>Acidobacteriaceae</taxon>
        <taxon>Granulicella</taxon>
    </lineage>
</organism>
<reference evidence="1 2" key="1">
    <citation type="submission" date="2020-08" db="EMBL/GenBank/DDBJ databases">
        <title>Genomic Encyclopedia of Type Strains, Phase IV (KMG-V): Genome sequencing to study the core and pangenomes of soil and plant-associated prokaryotes.</title>
        <authorList>
            <person name="Whitman W."/>
        </authorList>
    </citation>
    <scope>NUCLEOTIDE SEQUENCE [LARGE SCALE GENOMIC DNA]</scope>
    <source>
        <strain evidence="1 2">X5P3</strain>
    </source>
</reference>
<dbReference type="EMBL" id="JACHIO010000006">
    <property type="protein sequence ID" value="MBB5063580.1"/>
    <property type="molecule type" value="Genomic_DNA"/>
</dbReference>
<comment type="caution">
    <text evidence="1">The sequence shown here is derived from an EMBL/GenBank/DDBJ whole genome shotgun (WGS) entry which is preliminary data.</text>
</comment>
<dbReference type="Proteomes" id="UP000584867">
    <property type="component" value="Unassembled WGS sequence"/>
</dbReference>
<name>A0A7W7ZP55_9BACT</name>
<proteinExistence type="predicted"/>
<protein>
    <submittedName>
        <fullName evidence="1">Uncharacterized protein</fullName>
    </submittedName>
</protein>
<sequence length="62" mass="7136">MGHPRCVLGTRKKAIQSLRLRLHSSFRQSGIRLLPDFCGTVETVPFRFMPQKNVLHAAIMMR</sequence>
<evidence type="ECO:0000313" key="2">
    <source>
        <dbReference type="Proteomes" id="UP000584867"/>
    </source>
</evidence>
<evidence type="ECO:0000313" key="1">
    <source>
        <dbReference type="EMBL" id="MBB5063580.1"/>
    </source>
</evidence>
<dbReference type="AlphaFoldDB" id="A0A7W7ZP55"/>